<accession>A0A4P9WKL1</accession>
<proteinExistence type="predicted"/>
<organism evidence="1 2">
    <name type="scientific">Blyttiomyces helicus</name>
    <dbReference type="NCBI Taxonomy" id="388810"/>
    <lineage>
        <taxon>Eukaryota</taxon>
        <taxon>Fungi</taxon>
        <taxon>Fungi incertae sedis</taxon>
        <taxon>Chytridiomycota</taxon>
        <taxon>Chytridiomycota incertae sedis</taxon>
        <taxon>Chytridiomycetes</taxon>
        <taxon>Chytridiomycetes incertae sedis</taxon>
        <taxon>Blyttiomyces</taxon>
    </lineage>
</organism>
<dbReference type="Proteomes" id="UP000269721">
    <property type="component" value="Unassembled WGS sequence"/>
</dbReference>
<protein>
    <submittedName>
        <fullName evidence="1">Uncharacterized protein</fullName>
    </submittedName>
</protein>
<evidence type="ECO:0000313" key="1">
    <source>
        <dbReference type="EMBL" id="RKO92553.1"/>
    </source>
</evidence>
<sequence>MLGNTWWRRSQIPQSSTLMQITPMAMEREALQACVLKSESAKMGYGQSLDGSEDELNVGDQEVGDCNDQDGNRHEEQFLHMEGPSKKTALLGKTYLGGQGLGVGRSEPLPPFPMRLDPAGKSATPSPQHQRYASAAGYNKEGGGAASCTNLAAALGEAAAAWTGGVYLSHQIEIEKTKWEAEHAAPTSAHEMKIKTERMALPQTALEKGMSPEDVKEF</sequence>
<name>A0A4P9WKL1_9FUNG</name>
<keyword evidence="2" id="KW-1185">Reference proteome</keyword>
<reference evidence="2" key="1">
    <citation type="journal article" date="2018" name="Nat. Microbiol.">
        <title>Leveraging single-cell genomics to expand the fungal tree of life.</title>
        <authorList>
            <person name="Ahrendt S.R."/>
            <person name="Quandt C.A."/>
            <person name="Ciobanu D."/>
            <person name="Clum A."/>
            <person name="Salamov A."/>
            <person name="Andreopoulos B."/>
            <person name="Cheng J.F."/>
            <person name="Woyke T."/>
            <person name="Pelin A."/>
            <person name="Henrissat B."/>
            <person name="Reynolds N.K."/>
            <person name="Benny G.L."/>
            <person name="Smith M.E."/>
            <person name="James T.Y."/>
            <person name="Grigoriev I.V."/>
        </authorList>
    </citation>
    <scope>NUCLEOTIDE SEQUENCE [LARGE SCALE GENOMIC DNA]</scope>
</reference>
<evidence type="ECO:0000313" key="2">
    <source>
        <dbReference type="Proteomes" id="UP000269721"/>
    </source>
</evidence>
<dbReference type="EMBL" id="KZ994589">
    <property type="protein sequence ID" value="RKO92553.1"/>
    <property type="molecule type" value="Genomic_DNA"/>
</dbReference>
<gene>
    <name evidence="1" type="ORF">BDK51DRAFT_44123</name>
</gene>
<dbReference type="AlphaFoldDB" id="A0A4P9WKL1"/>